<accession>A0A8S5NQC6</accession>
<reference evidence="2" key="1">
    <citation type="journal article" date="2021" name="Proc. Natl. Acad. Sci. U.S.A.">
        <title>A Catalog of Tens of Thousands of Viruses from Human Metagenomes Reveals Hidden Associations with Chronic Diseases.</title>
        <authorList>
            <person name="Tisza M.J."/>
            <person name="Buck C.B."/>
        </authorList>
    </citation>
    <scope>NUCLEOTIDE SEQUENCE</scope>
    <source>
        <strain evidence="2">CtuHu10</strain>
    </source>
</reference>
<name>A0A8S5NQC6_9CAUD</name>
<evidence type="ECO:0000313" key="2">
    <source>
        <dbReference type="EMBL" id="DAD96942.1"/>
    </source>
</evidence>
<protein>
    <submittedName>
        <fullName evidence="2">KTSC domain</fullName>
    </submittedName>
</protein>
<sequence>MKRQKVLSPTIRSIGWSSDYNVLEVEFINNFIYQYYYITKSKYLNLMHSPSIETGLLYLGKIHPYRRVFP</sequence>
<dbReference type="Pfam" id="PF13619">
    <property type="entry name" value="KTSC"/>
    <property type="match status" value="1"/>
</dbReference>
<proteinExistence type="predicted"/>
<dbReference type="EMBL" id="BK015226">
    <property type="protein sequence ID" value="DAD96942.1"/>
    <property type="molecule type" value="Genomic_DNA"/>
</dbReference>
<dbReference type="InterPro" id="IPR025309">
    <property type="entry name" value="KTSC_dom"/>
</dbReference>
<organism evidence="2">
    <name type="scientific">Siphoviridae sp. ctuHu10</name>
    <dbReference type="NCBI Taxonomy" id="2826502"/>
    <lineage>
        <taxon>Viruses</taxon>
        <taxon>Duplodnaviria</taxon>
        <taxon>Heunggongvirae</taxon>
        <taxon>Uroviricota</taxon>
        <taxon>Caudoviricetes</taxon>
    </lineage>
</organism>
<feature type="domain" description="KTSC" evidence="1">
    <location>
        <begin position="8"/>
        <end position="52"/>
    </location>
</feature>
<evidence type="ECO:0000259" key="1">
    <source>
        <dbReference type="Pfam" id="PF13619"/>
    </source>
</evidence>